<accession>A0A200PWI7</accession>
<dbReference type="OrthoDB" id="1110759at2759"/>
<protein>
    <submittedName>
        <fullName evidence="6">Linker histone H1/H5</fullName>
    </submittedName>
</protein>
<organism evidence="6 7">
    <name type="scientific">Macleaya cordata</name>
    <name type="common">Five-seeded plume-poppy</name>
    <name type="synonym">Bocconia cordata</name>
    <dbReference type="NCBI Taxonomy" id="56857"/>
    <lineage>
        <taxon>Eukaryota</taxon>
        <taxon>Viridiplantae</taxon>
        <taxon>Streptophyta</taxon>
        <taxon>Embryophyta</taxon>
        <taxon>Tracheophyta</taxon>
        <taxon>Spermatophyta</taxon>
        <taxon>Magnoliopsida</taxon>
        <taxon>Ranunculales</taxon>
        <taxon>Papaveraceae</taxon>
        <taxon>Papaveroideae</taxon>
        <taxon>Macleaya</taxon>
    </lineage>
</organism>
<name>A0A200PWI7_MACCD</name>
<dbReference type="GO" id="GO:0030261">
    <property type="term" value="P:chromosome condensation"/>
    <property type="evidence" value="ECO:0007669"/>
    <property type="project" value="TreeGrafter"/>
</dbReference>
<feature type="domain" description="H15" evidence="5">
    <location>
        <begin position="35"/>
        <end position="105"/>
    </location>
</feature>
<dbReference type="PANTHER" id="PTHR11467">
    <property type="entry name" value="HISTONE H1"/>
    <property type="match status" value="1"/>
</dbReference>
<dbReference type="GO" id="GO:0003690">
    <property type="term" value="F:double-stranded DNA binding"/>
    <property type="evidence" value="ECO:0007669"/>
    <property type="project" value="TreeGrafter"/>
</dbReference>
<dbReference type="GO" id="GO:0000786">
    <property type="term" value="C:nucleosome"/>
    <property type="evidence" value="ECO:0007669"/>
    <property type="project" value="InterPro"/>
</dbReference>
<dbReference type="EMBL" id="MVGT01003949">
    <property type="protein sequence ID" value="OVA02578.1"/>
    <property type="molecule type" value="Genomic_DNA"/>
</dbReference>
<reference evidence="6 7" key="1">
    <citation type="journal article" date="2017" name="Mol. Plant">
        <title>The Genome of Medicinal Plant Macleaya cordata Provides New Insights into Benzylisoquinoline Alkaloids Metabolism.</title>
        <authorList>
            <person name="Liu X."/>
            <person name="Liu Y."/>
            <person name="Huang P."/>
            <person name="Ma Y."/>
            <person name="Qing Z."/>
            <person name="Tang Q."/>
            <person name="Cao H."/>
            <person name="Cheng P."/>
            <person name="Zheng Y."/>
            <person name="Yuan Z."/>
            <person name="Zhou Y."/>
            <person name="Liu J."/>
            <person name="Tang Z."/>
            <person name="Zhuo Y."/>
            <person name="Zhang Y."/>
            <person name="Yu L."/>
            <person name="Huang J."/>
            <person name="Yang P."/>
            <person name="Peng Q."/>
            <person name="Zhang J."/>
            <person name="Jiang W."/>
            <person name="Zhang Z."/>
            <person name="Lin K."/>
            <person name="Ro D.K."/>
            <person name="Chen X."/>
            <person name="Xiong X."/>
            <person name="Shang Y."/>
            <person name="Huang S."/>
            <person name="Zeng J."/>
        </authorList>
    </citation>
    <scope>NUCLEOTIDE SEQUENCE [LARGE SCALE GENOMIC DNA]</scope>
    <source>
        <strain evidence="7">cv. BLH2017</strain>
        <tissue evidence="6">Root</tissue>
    </source>
</reference>
<evidence type="ECO:0000256" key="1">
    <source>
        <dbReference type="ARBA" id="ARBA00004123"/>
    </source>
</evidence>
<dbReference type="GO" id="GO:0005634">
    <property type="term" value="C:nucleus"/>
    <property type="evidence" value="ECO:0007669"/>
    <property type="project" value="UniProtKB-SubCell"/>
</dbReference>
<evidence type="ECO:0000313" key="7">
    <source>
        <dbReference type="Proteomes" id="UP000195402"/>
    </source>
</evidence>
<dbReference type="PANTHER" id="PTHR11467:SF130">
    <property type="entry name" value="HISTONE H1-LIKE ISOFORM X1"/>
    <property type="match status" value="1"/>
</dbReference>
<dbReference type="Pfam" id="PF00538">
    <property type="entry name" value="Linker_histone"/>
    <property type="match status" value="1"/>
</dbReference>
<keyword evidence="3" id="KW-0539">Nucleus</keyword>
<comment type="caution">
    <text evidence="6">The sequence shown here is derived from an EMBL/GenBank/DDBJ whole genome shotgun (WGS) entry which is preliminary data.</text>
</comment>
<dbReference type="GO" id="GO:0006334">
    <property type="term" value="P:nucleosome assembly"/>
    <property type="evidence" value="ECO:0007669"/>
    <property type="project" value="InterPro"/>
</dbReference>
<feature type="region of interest" description="Disordered" evidence="4">
    <location>
        <begin position="119"/>
        <end position="183"/>
    </location>
</feature>
<dbReference type="InterPro" id="IPR005818">
    <property type="entry name" value="Histone_H1/H5_H15"/>
</dbReference>
<sequence>MAKKVVPSSTAKSNQVPEKKSKTVSKPMKNPSPPHHPPYFQMITEAISSLKERTGSSQQAIAKFIEEKYLDGLPPNFKKVLSVQLKKFSKSERLVKVKNSFKISATEKAKRVAVEIKEKTKKTEKKKEEAKTDLGKEKKSTKVKTKSENVVSIPKSKTVKKETVKAGGKMKRLSQVKTPEGLKKVLTPKKKALMVKKARV</sequence>
<proteinExistence type="predicted"/>
<dbReference type="InParanoid" id="A0A200PWI7"/>
<dbReference type="Proteomes" id="UP000195402">
    <property type="component" value="Unassembled WGS sequence"/>
</dbReference>
<dbReference type="GO" id="GO:0045910">
    <property type="term" value="P:negative regulation of DNA recombination"/>
    <property type="evidence" value="ECO:0007669"/>
    <property type="project" value="TreeGrafter"/>
</dbReference>
<dbReference type="AlphaFoldDB" id="A0A200PWI7"/>
<feature type="compositionally biased region" description="Polar residues" evidence="4">
    <location>
        <begin position="7"/>
        <end position="16"/>
    </location>
</feature>
<keyword evidence="7" id="KW-1185">Reference proteome</keyword>
<evidence type="ECO:0000256" key="3">
    <source>
        <dbReference type="ARBA" id="ARBA00023242"/>
    </source>
</evidence>
<gene>
    <name evidence="6" type="ORF">BVC80_9091g85</name>
</gene>
<feature type="region of interest" description="Disordered" evidence="4">
    <location>
        <begin position="1"/>
        <end position="39"/>
    </location>
</feature>
<dbReference type="CDD" id="cd00073">
    <property type="entry name" value="H15"/>
    <property type="match status" value="1"/>
</dbReference>
<dbReference type="Gene3D" id="1.10.10.10">
    <property type="entry name" value="Winged helix-like DNA-binding domain superfamily/Winged helix DNA-binding domain"/>
    <property type="match status" value="1"/>
</dbReference>
<dbReference type="InterPro" id="IPR036390">
    <property type="entry name" value="WH_DNA-bd_sf"/>
</dbReference>
<dbReference type="GO" id="GO:0031492">
    <property type="term" value="F:nucleosomal DNA binding"/>
    <property type="evidence" value="ECO:0007669"/>
    <property type="project" value="TreeGrafter"/>
</dbReference>
<dbReference type="SUPFAM" id="SSF46785">
    <property type="entry name" value="Winged helix' DNA-binding domain"/>
    <property type="match status" value="1"/>
</dbReference>
<comment type="subcellular location">
    <subcellularLocation>
        <location evidence="1">Nucleus</location>
    </subcellularLocation>
</comment>
<dbReference type="PROSITE" id="PS51504">
    <property type="entry name" value="H15"/>
    <property type="match status" value="1"/>
</dbReference>
<evidence type="ECO:0000256" key="2">
    <source>
        <dbReference type="ARBA" id="ARBA00023125"/>
    </source>
</evidence>
<dbReference type="SMART" id="SM00526">
    <property type="entry name" value="H15"/>
    <property type="match status" value="1"/>
</dbReference>
<keyword evidence="2" id="KW-0238">DNA-binding</keyword>
<dbReference type="InterPro" id="IPR036388">
    <property type="entry name" value="WH-like_DNA-bd_sf"/>
</dbReference>
<evidence type="ECO:0000313" key="6">
    <source>
        <dbReference type="EMBL" id="OVA02578.1"/>
    </source>
</evidence>
<dbReference type="STRING" id="56857.A0A200PWI7"/>
<evidence type="ECO:0000256" key="4">
    <source>
        <dbReference type="SAM" id="MobiDB-lite"/>
    </source>
</evidence>
<dbReference type="OMA" id="YFQMIAD"/>
<feature type="compositionally biased region" description="Basic and acidic residues" evidence="4">
    <location>
        <begin position="125"/>
        <end position="140"/>
    </location>
</feature>
<evidence type="ECO:0000259" key="5">
    <source>
        <dbReference type="PROSITE" id="PS51504"/>
    </source>
</evidence>